<dbReference type="OrthoDB" id="6160490at2759"/>
<dbReference type="EMBL" id="CAIIXF020000008">
    <property type="protein sequence ID" value="CAH1792930.1"/>
    <property type="molecule type" value="Genomic_DNA"/>
</dbReference>
<organism evidence="2 3">
    <name type="scientific">Owenia fusiformis</name>
    <name type="common">Polychaete worm</name>
    <dbReference type="NCBI Taxonomy" id="6347"/>
    <lineage>
        <taxon>Eukaryota</taxon>
        <taxon>Metazoa</taxon>
        <taxon>Spiralia</taxon>
        <taxon>Lophotrochozoa</taxon>
        <taxon>Annelida</taxon>
        <taxon>Polychaeta</taxon>
        <taxon>Sedentaria</taxon>
        <taxon>Canalipalpata</taxon>
        <taxon>Sabellida</taxon>
        <taxon>Oweniida</taxon>
        <taxon>Oweniidae</taxon>
        <taxon>Owenia</taxon>
    </lineage>
</organism>
<keyword evidence="3" id="KW-1185">Reference proteome</keyword>
<comment type="caution">
    <text evidence="2">The sequence shown here is derived from an EMBL/GenBank/DDBJ whole genome shotgun (WGS) entry which is preliminary data.</text>
</comment>
<reference evidence="2" key="1">
    <citation type="submission" date="2022-03" db="EMBL/GenBank/DDBJ databases">
        <authorList>
            <person name="Martin C."/>
        </authorList>
    </citation>
    <scope>NUCLEOTIDE SEQUENCE</scope>
</reference>
<evidence type="ECO:0000313" key="3">
    <source>
        <dbReference type="Proteomes" id="UP000749559"/>
    </source>
</evidence>
<feature type="region of interest" description="Disordered" evidence="1">
    <location>
        <begin position="255"/>
        <end position="283"/>
    </location>
</feature>
<sequence length="535" mass="61285">MDQKHWEEVLYDLNSEPKYDGGPDTNAPLFSKCKEKKLSTAVLEICKNITLTSRYTPCQLTTHTNYIEKRVTMICDKLGSLYPIFKVFDVLPNGSYYHGMKICDPDEKDYLAILELSHHTAMAIVELNTDKPQVEIIDKKLAENINDTCKKLGCSVLSYPIRGKFLLGDIRIYIHKAVHKCLSKLSEEGKVIYKGRRDTKKSNIDGSVLSLGEIEMEHEWNKPCVKLRTGAELCTVDVDIAFCLVVPDDLHRLQQSAESQKPQNDTQNSSNDQYELAGSRPRQPSTKYGYRIVLPVVQTRYWRKSFYEFPESGLLNKPHRQIVMVVKYIMLLCNREGFCRTRFSSYSFQTVVRHHQATCLHQERRAQSQIDHQKARCFPSGEGTLGSCLFDVAQRVMNLIDLSEKNNIVTVGNRLKNLPDANVVENNVFSNNIPYLMDKLFAIFLFIWIDTLKSSDDSLTGPQYLDSLQSLVGKVTSLFIESCRNVYKEDYRDIDGSLDPLVQINKLQRLISYKENLPPNIPVDITSLLKQLSER</sequence>
<protein>
    <submittedName>
        <fullName evidence="2">Uncharacterized protein</fullName>
    </submittedName>
</protein>
<accession>A0A8J1Y5M2</accession>
<feature type="compositionally biased region" description="Polar residues" evidence="1">
    <location>
        <begin position="255"/>
        <end position="273"/>
    </location>
</feature>
<name>A0A8J1Y5M2_OWEFU</name>
<proteinExistence type="predicted"/>
<evidence type="ECO:0000313" key="2">
    <source>
        <dbReference type="EMBL" id="CAH1792930.1"/>
    </source>
</evidence>
<dbReference type="AlphaFoldDB" id="A0A8J1Y5M2"/>
<gene>
    <name evidence="2" type="ORF">OFUS_LOCUS17842</name>
</gene>
<evidence type="ECO:0000256" key="1">
    <source>
        <dbReference type="SAM" id="MobiDB-lite"/>
    </source>
</evidence>
<dbReference type="Gene3D" id="3.30.460.90">
    <property type="match status" value="1"/>
</dbReference>
<dbReference type="Proteomes" id="UP000749559">
    <property type="component" value="Unassembled WGS sequence"/>
</dbReference>